<dbReference type="AlphaFoldDB" id="A0A161V7Z6"/>
<reference evidence="4 5" key="1">
    <citation type="journal article" date="2016" name="Front. Microbiol.">
        <title>Comparative Genomic Analysis Reveals a Diverse Repertoire of Genes Involved in Prokaryote-Eukaryote Interactions within the Pseudovibrio Genus.</title>
        <authorList>
            <person name="Romano S."/>
            <person name="Fernandez-Guerra A."/>
            <person name="Reen F.J."/>
            <person name="Glockner F.O."/>
            <person name="Crowley S.P."/>
            <person name="O'Sullivan O."/>
            <person name="Cotter P.D."/>
            <person name="Adams C."/>
            <person name="Dobson A.D."/>
            <person name="O'Gara F."/>
        </authorList>
    </citation>
    <scope>NUCLEOTIDE SEQUENCE [LARGE SCALE GENOMIC DNA]</scope>
    <source>
        <strain evidence="4 5">Ad2</strain>
    </source>
</reference>
<dbReference type="PATRIC" id="fig|989403.3.peg.1105"/>
<dbReference type="Gene3D" id="3.40.225.10">
    <property type="entry name" value="Class II aldolase/adducin N-terminal domain"/>
    <property type="match status" value="1"/>
</dbReference>
<dbReference type="InterPro" id="IPR001303">
    <property type="entry name" value="Aldolase_II/adducin_N"/>
</dbReference>
<dbReference type="STRING" id="989403.SAMN05421798_101375"/>
<dbReference type="EC" id="4.1.2.17" evidence="4"/>
<dbReference type="GO" id="GO:0005829">
    <property type="term" value="C:cytosol"/>
    <property type="evidence" value="ECO:0007669"/>
    <property type="project" value="TreeGrafter"/>
</dbReference>
<feature type="domain" description="Class II aldolase/adducin N-terminal" evidence="3">
    <location>
        <begin position="51"/>
        <end position="225"/>
    </location>
</feature>
<dbReference type="Pfam" id="PF00596">
    <property type="entry name" value="Aldolase_II"/>
    <property type="match status" value="1"/>
</dbReference>
<evidence type="ECO:0000313" key="5">
    <source>
        <dbReference type="Proteomes" id="UP000076577"/>
    </source>
</evidence>
<accession>A0A161V7Z6</accession>
<dbReference type="EMBL" id="LMCB01000005">
    <property type="protein sequence ID" value="KZL21034.1"/>
    <property type="molecule type" value="Genomic_DNA"/>
</dbReference>
<dbReference type="SUPFAM" id="SSF53639">
    <property type="entry name" value="AraD/HMP-PK domain-like"/>
    <property type="match status" value="1"/>
</dbReference>
<proteinExistence type="predicted"/>
<evidence type="ECO:0000259" key="3">
    <source>
        <dbReference type="SMART" id="SM01007"/>
    </source>
</evidence>
<dbReference type="InterPro" id="IPR050197">
    <property type="entry name" value="Aldolase_class_II_sugar_metab"/>
</dbReference>
<dbReference type="GO" id="GO:0008738">
    <property type="term" value="F:L-fuculose-phosphate aldolase activity"/>
    <property type="evidence" value="ECO:0007669"/>
    <property type="project" value="UniProtKB-EC"/>
</dbReference>
<keyword evidence="5" id="KW-1185">Reference proteome</keyword>
<dbReference type="PANTHER" id="PTHR22789">
    <property type="entry name" value="FUCULOSE PHOSPHATE ALDOLASE"/>
    <property type="match status" value="1"/>
</dbReference>
<evidence type="ECO:0000313" key="4">
    <source>
        <dbReference type="EMBL" id="KZL21034.1"/>
    </source>
</evidence>
<evidence type="ECO:0000256" key="1">
    <source>
        <dbReference type="ARBA" id="ARBA00022723"/>
    </source>
</evidence>
<keyword evidence="1" id="KW-0479">Metal-binding</keyword>
<organism evidence="4 5">
    <name type="scientific">Pseudovibrio axinellae</name>
    <dbReference type="NCBI Taxonomy" id="989403"/>
    <lineage>
        <taxon>Bacteria</taxon>
        <taxon>Pseudomonadati</taxon>
        <taxon>Pseudomonadota</taxon>
        <taxon>Alphaproteobacteria</taxon>
        <taxon>Hyphomicrobiales</taxon>
        <taxon>Stappiaceae</taxon>
        <taxon>Pseudovibrio</taxon>
    </lineage>
</organism>
<sequence>MKLCINADGNRATVRIKRYCLQYAHKVSLTVTLAATHLRGPMTTVENQLRRKVIETARALQSTGLTHGTSGNVSARYKNGMLITPSGIPYEDLQLEKIVFMDLDCGYYGDYLPSSEWRMHMDIYRHYVEAEAVVHSHSPRATACSTHNMGIPAFHYMVAVAGGDEIKCAKYATFGTKALSDAMIAALEDRKACLLAHHGQIAYGPSLDKAFWLAGEVEALADQYLSALVLGEPDTLPPSEMSEILRKFKSYGKQLDALDGDDAGAFEMPLRRE</sequence>
<dbReference type="GO" id="GO:0019323">
    <property type="term" value="P:pentose catabolic process"/>
    <property type="evidence" value="ECO:0007669"/>
    <property type="project" value="TreeGrafter"/>
</dbReference>
<evidence type="ECO:0000256" key="2">
    <source>
        <dbReference type="ARBA" id="ARBA00023239"/>
    </source>
</evidence>
<protein>
    <submittedName>
        <fullName evidence="4">L-fuculose phosphate aldolase</fullName>
        <ecNumber evidence="4">4.1.2.17</ecNumber>
    </submittedName>
</protein>
<dbReference type="Proteomes" id="UP000076577">
    <property type="component" value="Unassembled WGS sequence"/>
</dbReference>
<gene>
    <name evidence="4" type="primary">fucA</name>
    <name evidence="4" type="ORF">PsAD2_01026</name>
</gene>
<dbReference type="PANTHER" id="PTHR22789:SF0">
    <property type="entry name" value="3-OXO-TETRONATE 4-PHOSPHATE DECARBOXYLASE-RELATED"/>
    <property type="match status" value="1"/>
</dbReference>
<dbReference type="GO" id="GO:0046872">
    <property type="term" value="F:metal ion binding"/>
    <property type="evidence" value="ECO:0007669"/>
    <property type="project" value="UniProtKB-KW"/>
</dbReference>
<name>A0A161V7Z6_9HYPH</name>
<comment type="caution">
    <text evidence="4">The sequence shown here is derived from an EMBL/GenBank/DDBJ whole genome shotgun (WGS) entry which is preliminary data.</text>
</comment>
<keyword evidence="2 4" id="KW-0456">Lyase</keyword>
<dbReference type="SMART" id="SM01007">
    <property type="entry name" value="Aldolase_II"/>
    <property type="match status" value="1"/>
</dbReference>
<dbReference type="InterPro" id="IPR036409">
    <property type="entry name" value="Aldolase_II/adducin_N_sf"/>
</dbReference>